<dbReference type="Proteomes" id="UP001140011">
    <property type="component" value="Unassembled WGS sequence"/>
</dbReference>
<evidence type="ECO:0000256" key="1">
    <source>
        <dbReference type="SAM" id="MobiDB-lite"/>
    </source>
</evidence>
<organism evidence="2 3">
    <name type="scientific">Coemansia pectinata</name>
    <dbReference type="NCBI Taxonomy" id="1052879"/>
    <lineage>
        <taxon>Eukaryota</taxon>
        <taxon>Fungi</taxon>
        <taxon>Fungi incertae sedis</taxon>
        <taxon>Zoopagomycota</taxon>
        <taxon>Kickxellomycotina</taxon>
        <taxon>Kickxellomycetes</taxon>
        <taxon>Kickxellales</taxon>
        <taxon>Kickxellaceae</taxon>
        <taxon>Coemansia</taxon>
    </lineage>
</organism>
<dbReference type="OrthoDB" id="5556965at2759"/>
<sequence>MVFGRQRSSARATAPQSHRDSVLVRASTISCQTTVEVGRPPMVHPMSAPIYSATQPPPIAEDGCEVVPQFFPGYHNNVPQSPSSAVRFAQNRSSISPAVSQRRAGSIKLPSSPGSDAGPRRYSNGSSVSSTSTIPAHHMQYQHQLSYQAPCYELQATNIDVHKTPLALGAQHYMQGYATTPDRLSFASSSGHSGSRQSVASLPPRSRRPASIIIAHSNVPLSPVAAAASPRYSLAMPSGLPAAAHGDEIPGSYAYRRRGSSVLGNSGTTSSSSSSIVSPALPATPKEYNWAAASVLLQPPLPHSGYAAGHLAYTHQSSLHRNNTTKTVSHNDLAADQQGCPTVVSSAGHIRHLSPSRSATFATSASSPHAYQRHAYGYQSPARDNSSCTLVDRTHEVTMIQRKSGGNICDEVDVVVPNVCAVGKQIAYLPPRTANLSITN</sequence>
<feature type="compositionally biased region" description="Low complexity" evidence="1">
    <location>
        <begin position="123"/>
        <end position="132"/>
    </location>
</feature>
<feature type="compositionally biased region" description="Low complexity" evidence="1">
    <location>
        <begin position="185"/>
        <end position="201"/>
    </location>
</feature>
<evidence type="ECO:0000313" key="2">
    <source>
        <dbReference type="EMBL" id="KAJ2756410.1"/>
    </source>
</evidence>
<gene>
    <name evidence="2" type="ORF">GGI19_000891</name>
</gene>
<comment type="caution">
    <text evidence="2">The sequence shown here is derived from an EMBL/GenBank/DDBJ whole genome shotgun (WGS) entry which is preliminary data.</text>
</comment>
<dbReference type="AlphaFoldDB" id="A0A9W8H5E6"/>
<name>A0A9W8H5E6_9FUNG</name>
<reference evidence="2" key="1">
    <citation type="submission" date="2022-07" db="EMBL/GenBank/DDBJ databases">
        <title>Phylogenomic reconstructions and comparative analyses of Kickxellomycotina fungi.</title>
        <authorList>
            <person name="Reynolds N.K."/>
            <person name="Stajich J.E."/>
            <person name="Barry K."/>
            <person name="Grigoriev I.V."/>
            <person name="Crous P."/>
            <person name="Smith M.E."/>
        </authorList>
    </citation>
    <scope>NUCLEOTIDE SEQUENCE</scope>
    <source>
        <strain evidence="2">BCRC 34297</strain>
    </source>
</reference>
<protein>
    <submittedName>
        <fullName evidence="2">Uncharacterized protein</fullName>
    </submittedName>
</protein>
<evidence type="ECO:0000313" key="3">
    <source>
        <dbReference type="Proteomes" id="UP001140011"/>
    </source>
</evidence>
<feature type="region of interest" description="Disordered" evidence="1">
    <location>
        <begin position="184"/>
        <end position="205"/>
    </location>
</feature>
<feature type="region of interest" description="Disordered" evidence="1">
    <location>
        <begin position="81"/>
        <end position="132"/>
    </location>
</feature>
<keyword evidence="3" id="KW-1185">Reference proteome</keyword>
<feature type="compositionally biased region" description="Polar residues" evidence="1">
    <location>
        <begin position="81"/>
        <end position="99"/>
    </location>
</feature>
<accession>A0A9W8H5E6</accession>
<proteinExistence type="predicted"/>
<dbReference type="EMBL" id="JANBUH010000027">
    <property type="protein sequence ID" value="KAJ2756410.1"/>
    <property type="molecule type" value="Genomic_DNA"/>
</dbReference>